<gene>
    <name evidence="5" type="primary">dprA</name>
    <name evidence="5" type="ordered locus">RB10519</name>
</gene>
<dbReference type="GO" id="GO:0009294">
    <property type="term" value="P:DNA-mediated transformation"/>
    <property type="evidence" value="ECO:0007669"/>
    <property type="project" value="InterPro"/>
</dbReference>
<organism evidence="5 6">
    <name type="scientific">Rhodopirellula baltica (strain DSM 10527 / NCIMB 13988 / SH1)</name>
    <dbReference type="NCBI Taxonomy" id="243090"/>
    <lineage>
        <taxon>Bacteria</taxon>
        <taxon>Pseudomonadati</taxon>
        <taxon>Planctomycetota</taxon>
        <taxon>Planctomycetia</taxon>
        <taxon>Pirellulales</taxon>
        <taxon>Pirellulaceae</taxon>
        <taxon>Rhodopirellula</taxon>
    </lineage>
</organism>
<dbReference type="EMBL" id="BX294151">
    <property type="protein sequence ID" value="CAD78923.1"/>
    <property type="molecule type" value="Genomic_DNA"/>
</dbReference>
<feature type="domain" description="Smf/DprA SLOG" evidence="3">
    <location>
        <begin position="165"/>
        <end position="372"/>
    </location>
</feature>
<dbReference type="GO" id="GO:1990814">
    <property type="term" value="F:DNA/DNA annealing activity"/>
    <property type="evidence" value="ECO:0000318"/>
    <property type="project" value="GO_Central"/>
</dbReference>
<dbReference type="Pfam" id="PF17782">
    <property type="entry name" value="WHD_DprA"/>
    <property type="match status" value="1"/>
</dbReference>
<dbReference type="Gene3D" id="3.40.50.450">
    <property type="match status" value="1"/>
</dbReference>
<dbReference type="PATRIC" id="fig|243090.15.peg.5082"/>
<dbReference type="Proteomes" id="UP000001025">
    <property type="component" value="Chromosome"/>
</dbReference>
<dbReference type="NCBIfam" id="TIGR00732">
    <property type="entry name" value="dprA"/>
    <property type="match status" value="1"/>
</dbReference>
<dbReference type="EnsemblBacteria" id="CAD78923">
    <property type="protein sequence ID" value="CAD78923"/>
    <property type="gene ID" value="RB10519"/>
</dbReference>
<comment type="similarity">
    <text evidence="1">Belongs to the DprA/Smf family.</text>
</comment>
<dbReference type="eggNOG" id="COG1948">
    <property type="taxonomic scope" value="Bacteria"/>
</dbReference>
<evidence type="ECO:0000259" key="3">
    <source>
        <dbReference type="Pfam" id="PF02481"/>
    </source>
</evidence>
<evidence type="ECO:0000256" key="2">
    <source>
        <dbReference type="SAM" id="MobiDB-lite"/>
    </source>
</evidence>
<dbReference type="PANTHER" id="PTHR43022">
    <property type="entry name" value="PROTEIN SMF"/>
    <property type="match status" value="1"/>
</dbReference>
<dbReference type="OrthoDB" id="9785707at2"/>
<name>Q7UEW1_RHOBA</name>
<dbReference type="STRING" id="243090.RB10519"/>
<dbReference type="PANTHER" id="PTHR43022:SF1">
    <property type="entry name" value="PROTEIN SMF"/>
    <property type="match status" value="1"/>
</dbReference>
<evidence type="ECO:0000256" key="1">
    <source>
        <dbReference type="ARBA" id="ARBA00006525"/>
    </source>
</evidence>
<feature type="domain" description="DprA winged helix" evidence="4">
    <location>
        <begin position="397"/>
        <end position="450"/>
    </location>
</feature>
<dbReference type="InterPro" id="IPR057666">
    <property type="entry name" value="DrpA_SLOG"/>
</dbReference>
<reference evidence="5 6" key="1">
    <citation type="journal article" date="2003" name="Proc. Natl. Acad. Sci. U.S.A.">
        <title>Complete genome sequence of the marine planctomycete Pirellula sp. strain 1.</title>
        <authorList>
            <person name="Gloeckner F.O."/>
            <person name="Kube M."/>
            <person name="Bauer M."/>
            <person name="Teeling H."/>
            <person name="Lombardot T."/>
            <person name="Ludwig W."/>
            <person name="Gade D."/>
            <person name="Beck A."/>
            <person name="Borzym K."/>
            <person name="Heitmann K."/>
            <person name="Rabus R."/>
            <person name="Schlesner H."/>
            <person name="Amann R."/>
            <person name="Reinhardt R."/>
        </authorList>
    </citation>
    <scope>NUCLEOTIDE SEQUENCE [LARGE SCALE GENOMIC DNA]</scope>
    <source>
        <strain evidence="6">DSM 10527 / NCIMB 13988 / SH1</strain>
    </source>
</reference>
<dbReference type="eggNOG" id="COG0758">
    <property type="taxonomic scope" value="Bacteria"/>
</dbReference>
<dbReference type="SUPFAM" id="SSF47781">
    <property type="entry name" value="RuvA domain 2-like"/>
    <property type="match status" value="1"/>
</dbReference>
<dbReference type="InterPro" id="IPR036388">
    <property type="entry name" value="WH-like_DNA-bd_sf"/>
</dbReference>
<dbReference type="HOGENOM" id="CLU_029601_0_3_0"/>
<dbReference type="InParanoid" id="Q7UEW1"/>
<dbReference type="InterPro" id="IPR003488">
    <property type="entry name" value="DprA"/>
</dbReference>
<sequence length="455" mass="48026">MWVRSKLDGVETLEQSHRESARTSPFNGDHLMNDGRSIPDCDVSEIENVSGSEANASSNPAGPDVPHQELDAKDDFAPEEVNSPADDSTRDLVQLCLLPGLGPRTLTSLMEAFGSARAILNADKNSLASVHGVGPKLAHVIDTASDHVDIEDVFAWCAAMDVNILRRGQASYPAAMEELDDAPPLMFCRGSILPRDTISVAIVGTRHATAYGLQQTRRIAMDLARAGVTIVSGLARGVDTAAHRAALEAEGRTIAVLGGGLGKIYPAENSPLADKISEHGAVISEYAPMAQPRGGMFPQRNRIIAALGQATLVIEAPMRSGSLITARLASELGHSVGALPGQVNSRASQGCHHLIRDGATLVQHADDVLELLGPLSGNVSLATAVEGGDVVRDGREMTLNDVERQVLAAVGTSGTAIDEVTLSSGLPASRVNAIVSILEMKRFVRRLSGQYVSRI</sequence>
<accession>Q7UEW1</accession>
<dbReference type="Pfam" id="PF02481">
    <property type="entry name" value="DNA_processg_A"/>
    <property type="match status" value="1"/>
</dbReference>
<evidence type="ECO:0000259" key="4">
    <source>
        <dbReference type="Pfam" id="PF17782"/>
    </source>
</evidence>
<dbReference type="KEGG" id="rba:RB10519"/>
<dbReference type="InterPro" id="IPR041614">
    <property type="entry name" value="DprA_WH"/>
</dbReference>
<dbReference type="AlphaFoldDB" id="Q7UEW1"/>
<feature type="region of interest" description="Disordered" evidence="2">
    <location>
        <begin position="1"/>
        <end position="70"/>
    </location>
</feature>
<dbReference type="SUPFAM" id="SSF102405">
    <property type="entry name" value="MCP/YpsA-like"/>
    <property type="match status" value="1"/>
</dbReference>
<dbReference type="FunCoup" id="Q7UEW1">
    <property type="interactions" value="277"/>
</dbReference>
<evidence type="ECO:0000313" key="6">
    <source>
        <dbReference type="Proteomes" id="UP000001025"/>
    </source>
</evidence>
<feature type="compositionally biased region" description="Polar residues" evidence="2">
    <location>
        <begin position="47"/>
        <end position="60"/>
    </location>
</feature>
<proteinExistence type="inferred from homology"/>
<feature type="compositionally biased region" description="Basic and acidic residues" evidence="2">
    <location>
        <begin position="1"/>
        <end position="21"/>
    </location>
</feature>
<dbReference type="Pfam" id="PF14520">
    <property type="entry name" value="HHH_5"/>
    <property type="match status" value="1"/>
</dbReference>
<protein>
    <submittedName>
        <fullName evidence="5">DNA processing chain A</fullName>
    </submittedName>
</protein>
<evidence type="ECO:0000313" key="5">
    <source>
        <dbReference type="EMBL" id="CAD78923.1"/>
    </source>
</evidence>
<dbReference type="InterPro" id="IPR010994">
    <property type="entry name" value="RuvA_2-like"/>
</dbReference>
<dbReference type="Gene3D" id="1.10.10.10">
    <property type="entry name" value="Winged helix-like DNA-binding domain superfamily/Winged helix DNA-binding domain"/>
    <property type="match status" value="1"/>
</dbReference>
<keyword evidence="6" id="KW-1185">Reference proteome</keyword>